<reference evidence="3 4" key="1">
    <citation type="journal article" date="2010" name="Stand. Genomic Sci.">
        <title>Complete genome sequence of Archaeoglobus profundus type strain (AV18).</title>
        <authorList>
            <person name="von Jan M."/>
            <person name="Lapidus A."/>
            <person name="Del Rio T.G."/>
            <person name="Copeland A."/>
            <person name="Tice H."/>
            <person name="Cheng J.F."/>
            <person name="Lucas S."/>
            <person name="Chen F."/>
            <person name="Nolan M."/>
            <person name="Goodwin L."/>
            <person name="Han C."/>
            <person name="Pitluck S."/>
            <person name="Liolios K."/>
            <person name="Ivanova N."/>
            <person name="Mavromatis K."/>
            <person name="Ovchinnikova G."/>
            <person name="Chertkov O."/>
            <person name="Pati A."/>
            <person name="Chen A."/>
            <person name="Palaniappan K."/>
            <person name="Land M."/>
            <person name="Hauser L."/>
            <person name="Chang Y.J."/>
            <person name="Jeffries C.D."/>
            <person name="Saunders E."/>
            <person name="Brettin T."/>
            <person name="Detter J.C."/>
            <person name="Chain P."/>
            <person name="Eichinger K."/>
            <person name="Huber H."/>
            <person name="Spring S."/>
            <person name="Rohde M."/>
            <person name="Goker M."/>
            <person name="Wirth R."/>
            <person name="Woyke T."/>
            <person name="Bristow J."/>
            <person name="Eisen J.A."/>
            <person name="Markowitz V."/>
            <person name="Hugenholtz P."/>
            <person name="Kyrpides N.C."/>
            <person name="Klenk H.P."/>
        </authorList>
    </citation>
    <scope>NUCLEOTIDE SEQUENCE [LARGE SCALE GENOMIC DNA]</scope>
    <source>
        <strain evidence="4">DSM 5631 / JCM 9629 / NBRC 100127 / Av18</strain>
    </source>
</reference>
<evidence type="ECO:0000313" key="3">
    <source>
        <dbReference type="EMBL" id="ADB58749.1"/>
    </source>
</evidence>
<dbReference type="STRING" id="572546.Arcpr_1703"/>
<protein>
    <submittedName>
        <fullName evidence="3">Uncharacterized protein</fullName>
    </submittedName>
</protein>
<dbReference type="EMBL" id="CP001857">
    <property type="protein sequence ID" value="ADB58749.1"/>
    <property type="molecule type" value="Genomic_DNA"/>
</dbReference>
<accession>D2RF55</accession>
<evidence type="ECO:0000256" key="1">
    <source>
        <dbReference type="SAM" id="Coils"/>
    </source>
</evidence>
<keyword evidence="2" id="KW-0812">Transmembrane</keyword>
<feature type="transmembrane region" description="Helical" evidence="2">
    <location>
        <begin position="29"/>
        <end position="49"/>
    </location>
</feature>
<dbReference type="KEGG" id="apo:Arcpr_1703"/>
<keyword evidence="1" id="KW-0175">Coiled coil</keyword>
<dbReference type="PaxDb" id="572546-Arcpr_1703"/>
<keyword evidence="2" id="KW-0472">Membrane</keyword>
<keyword evidence="2" id="KW-1133">Transmembrane helix</keyword>
<name>D2RF55_ARCPA</name>
<evidence type="ECO:0000313" key="4">
    <source>
        <dbReference type="Proteomes" id="UP000001901"/>
    </source>
</evidence>
<feature type="coiled-coil region" evidence="1">
    <location>
        <begin position="56"/>
        <end position="83"/>
    </location>
</feature>
<dbReference type="Proteomes" id="UP000001901">
    <property type="component" value="Chromosome"/>
</dbReference>
<dbReference type="InterPro" id="IPR024405">
    <property type="entry name" value="Phage_BhlA/UviB"/>
</dbReference>
<dbReference type="GeneID" id="8740396"/>
<proteinExistence type="predicted"/>
<dbReference type="AlphaFoldDB" id="D2RF55"/>
<evidence type="ECO:0000256" key="2">
    <source>
        <dbReference type="SAM" id="Phobius"/>
    </source>
</evidence>
<gene>
    <name evidence="3" type="ordered locus">Arcpr_1703</name>
</gene>
<dbReference type="HOGENOM" id="CLU_2519575_0_0_2"/>
<sequence>MANPIYIIEKVNDTHYYMYRVDQVQLPDWVGILLVIFAAFVVVLLAYSIKKEYNLREKRANELKRLNDILERLEKKLEEGDSDA</sequence>
<keyword evidence="4" id="KW-1185">Reference proteome</keyword>
<dbReference type="RefSeq" id="WP_012941084.1">
    <property type="nucleotide sequence ID" value="NC_013741.1"/>
</dbReference>
<organism evidence="3 4">
    <name type="scientific">Archaeoglobus profundus (strain DSM 5631 / JCM 9629 / NBRC 100127 / Av18)</name>
    <dbReference type="NCBI Taxonomy" id="572546"/>
    <lineage>
        <taxon>Archaea</taxon>
        <taxon>Methanobacteriati</taxon>
        <taxon>Methanobacteriota</taxon>
        <taxon>Archaeoglobi</taxon>
        <taxon>Archaeoglobales</taxon>
        <taxon>Archaeoglobaceae</taxon>
        <taxon>Archaeoglobus</taxon>
    </lineage>
</organism>
<dbReference type="Pfam" id="PF10960">
    <property type="entry name" value="Holin_BhlA"/>
    <property type="match status" value="1"/>
</dbReference>